<dbReference type="EMBL" id="MKIM01000033">
    <property type="protein sequence ID" value="OLP42440.1"/>
    <property type="molecule type" value="Genomic_DNA"/>
</dbReference>
<evidence type="ECO:0000313" key="2">
    <source>
        <dbReference type="EMBL" id="OLP42440.1"/>
    </source>
</evidence>
<comment type="caution">
    <text evidence="2">The sequence shown here is derived from an EMBL/GenBank/DDBJ whole genome shotgun (WGS) entry which is preliminary data.</text>
</comment>
<protein>
    <recommendedName>
        <fullName evidence="1">Knr4/Smi1-like domain-containing protein</fullName>
    </recommendedName>
</protein>
<dbReference type="Pfam" id="PF09346">
    <property type="entry name" value="SMI1_KNR4"/>
    <property type="match status" value="1"/>
</dbReference>
<proteinExistence type="predicted"/>
<name>A0A1Q8ZL24_9HYPH</name>
<gene>
    <name evidence="2" type="ORF">BJF95_13465</name>
</gene>
<dbReference type="Gene3D" id="3.40.1580.10">
    <property type="entry name" value="SMI1/KNR4-like"/>
    <property type="match status" value="1"/>
</dbReference>
<organism evidence="2 3">
    <name type="scientific">Rhizobium oryziradicis</name>
    <dbReference type="NCBI Taxonomy" id="1867956"/>
    <lineage>
        <taxon>Bacteria</taxon>
        <taxon>Pseudomonadati</taxon>
        <taxon>Pseudomonadota</taxon>
        <taxon>Alphaproteobacteria</taxon>
        <taxon>Hyphomicrobiales</taxon>
        <taxon>Rhizobiaceae</taxon>
        <taxon>Rhizobium/Agrobacterium group</taxon>
        <taxon>Rhizobium</taxon>
    </lineage>
</organism>
<dbReference type="RefSeq" id="WP_075641912.1">
    <property type="nucleotide sequence ID" value="NZ_MKIM01000033.1"/>
</dbReference>
<keyword evidence="3" id="KW-1185">Reference proteome</keyword>
<dbReference type="AlphaFoldDB" id="A0A1Q8ZL24"/>
<reference evidence="2 3" key="1">
    <citation type="submission" date="2016-09" db="EMBL/GenBank/DDBJ databases">
        <title>Rhizobium oryziradicis sp. nov., isolated from the root of rice.</title>
        <authorList>
            <person name="Zhao J."/>
            <person name="Zhang X."/>
        </authorList>
    </citation>
    <scope>NUCLEOTIDE SEQUENCE [LARGE SCALE GENOMIC DNA]</scope>
    <source>
        <strain evidence="2 3">N19</strain>
    </source>
</reference>
<evidence type="ECO:0000259" key="1">
    <source>
        <dbReference type="SMART" id="SM00860"/>
    </source>
</evidence>
<dbReference type="SMART" id="SM00860">
    <property type="entry name" value="SMI1_KNR4"/>
    <property type="match status" value="1"/>
</dbReference>
<dbReference type="InterPro" id="IPR018958">
    <property type="entry name" value="Knr4/Smi1-like_dom"/>
</dbReference>
<dbReference type="STRING" id="1867956.BJF95_13465"/>
<sequence length="177" mass="20171">MSLQIPAELNAYLNKPDEMGRAEELITQADLDEFERSQDVKLPSDYKEYCLKYGSRTLQNKQIFCFTTKISFPDRKKKKANIGSISGPPYILEAHDRYINPTYGNSGPRLPEKLYPFTFDSGYGHCLLDLNKDTLGRILYIVIKAKTFGEPGYGWDQVGFVADSFSDFVANLKPDYL</sequence>
<dbReference type="SUPFAM" id="SSF160631">
    <property type="entry name" value="SMI1/KNR4-like"/>
    <property type="match status" value="1"/>
</dbReference>
<accession>A0A1Q8ZL24</accession>
<dbReference type="Proteomes" id="UP000186894">
    <property type="component" value="Unassembled WGS sequence"/>
</dbReference>
<feature type="domain" description="Knr4/Smi1-like" evidence="1">
    <location>
        <begin position="25"/>
        <end position="171"/>
    </location>
</feature>
<evidence type="ECO:0000313" key="3">
    <source>
        <dbReference type="Proteomes" id="UP000186894"/>
    </source>
</evidence>
<dbReference type="InterPro" id="IPR037883">
    <property type="entry name" value="Knr4/Smi1-like_sf"/>
</dbReference>
<dbReference type="OrthoDB" id="8363518at2"/>